<dbReference type="EMBL" id="KK036174">
    <property type="protein sequence ID" value="EXL90002.1"/>
    <property type="molecule type" value="Genomic_DNA"/>
</dbReference>
<gene>
    <name evidence="6" type="ORF">FOIG_16720</name>
</gene>
<dbReference type="GO" id="GO:0005634">
    <property type="term" value="C:nucleus"/>
    <property type="evidence" value="ECO:0007669"/>
    <property type="project" value="TreeGrafter"/>
</dbReference>
<dbReference type="GO" id="GO:0008270">
    <property type="term" value="F:zinc ion binding"/>
    <property type="evidence" value="ECO:0007669"/>
    <property type="project" value="InterPro"/>
</dbReference>
<dbReference type="GO" id="GO:0000978">
    <property type="term" value="F:RNA polymerase II cis-regulatory region sequence-specific DNA binding"/>
    <property type="evidence" value="ECO:0007669"/>
    <property type="project" value="TreeGrafter"/>
</dbReference>
<keyword evidence="3" id="KW-0539">Nucleus</keyword>
<evidence type="ECO:0000256" key="2">
    <source>
        <dbReference type="ARBA" id="ARBA00023163"/>
    </source>
</evidence>
<dbReference type="Proteomes" id="UP000030685">
    <property type="component" value="Unassembled WGS sequence"/>
</dbReference>
<dbReference type="RefSeq" id="XP_031052092.1">
    <property type="nucleotide sequence ID" value="XM_031218195.1"/>
</dbReference>
<organism evidence="6">
    <name type="scientific">Fusarium odoratissimum (strain NRRL 54006)</name>
    <dbReference type="NCBI Taxonomy" id="1089451"/>
    <lineage>
        <taxon>Eukaryota</taxon>
        <taxon>Fungi</taxon>
        <taxon>Dikarya</taxon>
        <taxon>Ascomycota</taxon>
        <taxon>Pezizomycotina</taxon>
        <taxon>Sordariomycetes</taxon>
        <taxon>Hypocreomycetidae</taxon>
        <taxon>Hypocreales</taxon>
        <taxon>Nectriaceae</taxon>
        <taxon>Fusarium</taxon>
        <taxon>Fusarium oxysporum species complex</taxon>
        <taxon>Fusarium oxysporum f. sp. cubense (strain race 4)</taxon>
    </lineage>
</organism>
<protein>
    <recommendedName>
        <fullName evidence="5">Xylanolytic transcriptional activator regulatory domain-containing protein</fullName>
    </recommendedName>
</protein>
<evidence type="ECO:0000256" key="1">
    <source>
        <dbReference type="ARBA" id="ARBA00023015"/>
    </source>
</evidence>
<feature type="compositionally biased region" description="Basic and acidic residues" evidence="4">
    <location>
        <begin position="43"/>
        <end position="52"/>
    </location>
</feature>
<accession>X0IMC8</accession>
<dbReference type="VEuPathDB" id="FungiDB:FOIG_16720"/>
<evidence type="ECO:0000256" key="4">
    <source>
        <dbReference type="SAM" id="MobiDB-lite"/>
    </source>
</evidence>
<evidence type="ECO:0000313" key="6">
    <source>
        <dbReference type="EMBL" id="EXL90002.1"/>
    </source>
</evidence>
<keyword evidence="1" id="KW-0805">Transcription regulation</keyword>
<dbReference type="GO" id="GO:0006351">
    <property type="term" value="P:DNA-templated transcription"/>
    <property type="evidence" value="ECO:0007669"/>
    <property type="project" value="InterPro"/>
</dbReference>
<reference evidence="6" key="2">
    <citation type="submission" date="2014-03" db="EMBL/GenBank/DDBJ databases">
        <title>The Genome Annotation of Fusarium oxysporum II5.</title>
        <authorList>
            <consortium name="The Broad Institute Genomics Platform"/>
            <person name="Ma L.-J."/>
            <person name="Corby-Kistler H."/>
            <person name="Broz K."/>
            <person name="Gale L.R."/>
            <person name="Jonkers W."/>
            <person name="O'Donnell K."/>
            <person name="Ploetz R."/>
            <person name="Steinberg C."/>
            <person name="Schwartz D.C."/>
            <person name="VanEtten H."/>
            <person name="Zhou S."/>
            <person name="Young S.K."/>
            <person name="Zeng Q."/>
            <person name="Gargeya S."/>
            <person name="Fitzgerald M."/>
            <person name="Abouelleil A."/>
            <person name="Alvarado L."/>
            <person name="Chapman S.B."/>
            <person name="Gainer-Dewar J."/>
            <person name="Goldberg J."/>
            <person name="Griggs A."/>
            <person name="Gujja S."/>
            <person name="Hansen M."/>
            <person name="Howarth C."/>
            <person name="Imamovic A."/>
            <person name="Ireland A."/>
            <person name="Larimer J."/>
            <person name="McCowan C."/>
            <person name="Murphy C."/>
            <person name="Pearson M."/>
            <person name="Poon T.W."/>
            <person name="Priest M."/>
            <person name="Roberts A."/>
            <person name="Saif S."/>
            <person name="Shea T."/>
            <person name="Sykes S."/>
            <person name="Wortman J."/>
            <person name="Nusbaum C."/>
            <person name="Birren B."/>
        </authorList>
    </citation>
    <scope>NUCLEOTIDE SEQUENCE</scope>
    <source>
        <strain evidence="6">54006</strain>
    </source>
</reference>
<name>X0IMC8_FUSO5</name>
<dbReference type="PANTHER" id="PTHR47424">
    <property type="entry name" value="REGULATORY PROTEIN GAL4"/>
    <property type="match status" value="1"/>
</dbReference>
<proteinExistence type="predicted"/>
<dbReference type="InterPro" id="IPR007219">
    <property type="entry name" value="XnlR_reg_dom"/>
</dbReference>
<reference evidence="6" key="1">
    <citation type="submission" date="2011-11" db="EMBL/GenBank/DDBJ databases">
        <title>The Genome Sequence of Fusarium oxysporum II5.</title>
        <authorList>
            <consortium name="The Broad Institute Genome Sequencing Platform"/>
            <person name="Ma L.-J."/>
            <person name="Gale L.R."/>
            <person name="Schwartz D.C."/>
            <person name="Zhou S."/>
            <person name="Corby-Kistler H."/>
            <person name="Young S.K."/>
            <person name="Zeng Q."/>
            <person name="Gargeya S."/>
            <person name="Fitzgerald M."/>
            <person name="Haas B."/>
            <person name="Abouelleil A."/>
            <person name="Alvarado L."/>
            <person name="Arachchi H.M."/>
            <person name="Berlin A."/>
            <person name="Brown A."/>
            <person name="Chapman S.B."/>
            <person name="Chen Z."/>
            <person name="Dunbar C."/>
            <person name="Freedman E."/>
            <person name="Gearin G."/>
            <person name="Goldberg J."/>
            <person name="Griggs A."/>
            <person name="Gujja S."/>
            <person name="Heiman D."/>
            <person name="Howarth C."/>
            <person name="Larson L."/>
            <person name="Lui A."/>
            <person name="MacDonald P.J.P."/>
            <person name="Montmayeur A."/>
            <person name="Murphy C."/>
            <person name="Neiman D."/>
            <person name="Pearson M."/>
            <person name="Priest M."/>
            <person name="Roberts A."/>
            <person name="Saif S."/>
            <person name="Shea T."/>
            <person name="Shenoy N."/>
            <person name="Sisk P."/>
            <person name="Stolte C."/>
            <person name="Sykes S."/>
            <person name="Wortman J."/>
            <person name="Nusbaum C."/>
            <person name="Birren B."/>
        </authorList>
    </citation>
    <scope>NUCLEOTIDE SEQUENCE [LARGE SCALE GENOMIC DNA]</scope>
    <source>
        <strain evidence="6">54006</strain>
    </source>
</reference>
<evidence type="ECO:0000256" key="3">
    <source>
        <dbReference type="ARBA" id="ARBA00023242"/>
    </source>
</evidence>
<dbReference type="InterPro" id="IPR051127">
    <property type="entry name" value="Fungal_SecMet_Regulators"/>
</dbReference>
<dbReference type="PANTHER" id="PTHR47424:SF4">
    <property type="entry name" value="ZN(II)2CYS6 TRANSCRIPTION FACTOR (EUROFUNG)"/>
    <property type="match status" value="1"/>
</dbReference>
<feature type="region of interest" description="Disordered" evidence="4">
    <location>
        <begin position="20"/>
        <end position="52"/>
    </location>
</feature>
<dbReference type="GeneID" id="42041895"/>
<keyword evidence="2" id="KW-0804">Transcription</keyword>
<dbReference type="AlphaFoldDB" id="X0IMC8"/>
<dbReference type="GO" id="GO:0000435">
    <property type="term" value="P:positive regulation of transcription from RNA polymerase II promoter by galactose"/>
    <property type="evidence" value="ECO:0007669"/>
    <property type="project" value="TreeGrafter"/>
</dbReference>
<evidence type="ECO:0000259" key="5">
    <source>
        <dbReference type="Pfam" id="PF04082"/>
    </source>
</evidence>
<dbReference type="Pfam" id="PF04082">
    <property type="entry name" value="Fungal_trans"/>
    <property type="match status" value="1"/>
</dbReference>
<dbReference type="HOGENOM" id="CLU_966578_0_0_1"/>
<dbReference type="GO" id="GO:0000981">
    <property type="term" value="F:DNA-binding transcription factor activity, RNA polymerase II-specific"/>
    <property type="evidence" value="ECO:0007669"/>
    <property type="project" value="TreeGrafter"/>
</dbReference>
<sequence length="288" mass="31940">MALLVCGVCLKRKDRGLSCSYSVPSPPRSDGRPRLSTASEQQAGHEDLDRSPIERIRIPIAPAQLELNVDLAKGTSRPPLATQVPLAVDSMTGATGSDNHVSFGSSSASSFMMQIKAAIDREFQVLSHRQSQPEFSEISILTHSLWSQSEGNNERRLQYVLPSRKIADELTATYWDVVHPLFPFLDRAKFEKSYQSVWTGEVSNRDERILISTINAVFALGCQLTDTIAPEQRAATSMVYFKRAEEVLGLDFQATGSIELVQCLLLMGQYLQSTNAPYQCWMILTIGP</sequence>
<dbReference type="CDD" id="cd12148">
    <property type="entry name" value="fungal_TF_MHR"/>
    <property type="match status" value="1"/>
</dbReference>
<feature type="domain" description="Xylanolytic transcriptional activator regulatory" evidence="5">
    <location>
        <begin position="173"/>
        <end position="284"/>
    </location>
</feature>